<dbReference type="Gene3D" id="3.50.50.60">
    <property type="entry name" value="FAD/NAD(P)-binding domain"/>
    <property type="match status" value="2"/>
</dbReference>
<evidence type="ECO:0000256" key="1">
    <source>
        <dbReference type="ARBA" id="ARBA00000920"/>
    </source>
</evidence>
<evidence type="ECO:0000256" key="8">
    <source>
        <dbReference type="ARBA" id="ARBA00022827"/>
    </source>
</evidence>
<dbReference type="EMBL" id="JBHTIT010000001">
    <property type="protein sequence ID" value="MFD0950570.1"/>
    <property type="molecule type" value="Genomic_DNA"/>
</dbReference>
<dbReference type="PANTHER" id="PTHR46056:SF12">
    <property type="entry name" value="LONG-CHAIN-ALCOHOL OXIDASE"/>
    <property type="match status" value="1"/>
</dbReference>
<dbReference type="RefSeq" id="WP_379071389.1">
    <property type="nucleotide sequence ID" value="NZ_JBHTIT010000001.1"/>
</dbReference>
<evidence type="ECO:0000256" key="7">
    <source>
        <dbReference type="ARBA" id="ARBA00022692"/>
    </source>
</evidence>
<keyword evidence="11" id="KW-0472">Membrane</keyword>
<dbReference type="Pfam" id="PF05199">
    <property type="entry name" value="GMC_oxred_C"/>
    <property type="match status" value="1"/>
</dbReference>
<dbReference type="EC" id="1.1.3.20" evidence="5"/>
<feature type="domain" description="Glucose-methanol-choline oxidoreductase N-terminal" evidence="12">
    <location>
        <begin position="84"/>
        <end position="302"/>
    </location>
</feature>
<evidence type="ECO:0000256" key="6">
    <source>
        <dbReference type="ARBA" id="ARBA00022630"/>
    </source>
</evidence>
<organism evidence="14 15">
    <name type="scientific">Paraperlucidibaca wandonensis</name>
    <dbReference type="NCBI Taxonomy" id="1268273"/>
    <lineage>
        <taxon>Bacteria</taxon>
        <taxon>Pseudomonadati</taxon>
        <taxon>Pseudomonadota</taxon>
        <taxon>Gammaproteobacteria</taxon>
        <taxon>Moraxellales</taxon>
        <taxon>Moraxellaceae</taxon>
        <taxon>Paraperlucidibaca</taxon>
    </lineage>
</organism>
<reference evidence="15" key="1">
    <citation type="journal article" date="2019" name="Int. J. Syst. Evol. Microbiol.">
        <title>The Global Catalogue of Microorganisms (GCM) 10K type strain sequencing project: providing services to taxonomists for standard genome sequencing and annotation.</title>
        <authorList>
            <consortium name="The Broad Institute Genomics Platform"/>
            <consortium name="The Broad Institute Genome Sequencing Center for Infectious Disease"/>
            <person name="Wu L."/>
            <person name="Ma J."/>
        </authorList>
    </citation>
    <scope>NUCLEOTIDE SEQUENCE [LARGE SCALE GENOMIC DNA]</scope>
    <source>
        <strain evidence="15">CCUG 63419</strain>
    </source>
</reference>
<keyword evidence="15" id="KW-1185">Reference proteome</keyword>
<evidence type="ECO:0000256" key="5">
    <source>
        <dbReference type="ARBA" id="ARBA00013125"/>
    </source>
</evidence>
<keyword evidence="8" id="KW-0274">FAD</keyword>
<proteinExistence type="inferred from homology"/>
<name>A0ABW3HIJ7_9GAMM</name>
<evidence type="ECO:0000256" key="9">
    <source>
        <dbReference type="ARBA" id="ARBA00022989"/>
    </source>
</evidence>
<accession>A0ABW3HIJ7</accession>
<keyword evidence="6" id="KW-0285">Flavoprotein</keyword>
<dbReference type="PANTHER" id="PTHR46056">
    <property type="entry name" value="LONG-CHAIN-ALCOHOL OXIDASE"/>
    <property type="match status" value="1"/>
</dbReference>
<evidence type="ECO:0000256" key="4">
    <source>
        <dbReference type="ARBA" id="ARBA00010790"/>
    </source>
</evidence>
<dbReference type="Proteomes" id="UP001597044">
    <property type="component" value="Unassembled WGS sequence"/>
</dbReference>
<evidence type="ECO:0000259" key="13">
    <source>
        <dbReference type="Pfam" id="PF05199"/>
    </source>
</evidence>
<comment type="function">
    <text evidence="2">Long-chain fatty alcohol oxidase involved in the omega-oxidation pathway of lipid degradation.</text>
</comment>
<comment type="caution">
    <text evidence="14">The sequence shown here is derived from an EMBL/GenBank/DDBJ whole genome shotgun (WGS) entry which is preliminary data.</text>
</comment>
<comment type="catalytic activity">
    <reaction evidence="1">
        <text>a long-chain primary fatty alcohol + O2 = a long-chain fatty aldehyde + H2O2</text>
        <dbReference type="Rhea" id="RHEA:22756"/>
        <dbReference type="ChEBI" id="CHEBI:15379"/>
        <dbReference type="ChEBI" id="CHEBI:16240"/>
        <dbReference type="ChEBI" id="CHEBI:17176"/>
        <dbReference type="ChEBI" id="CHEBI:77396"/>
        <dbReference type="EC" id="1.1.3.20"/>
    </reaction>
</comment>
<evidence type="ECO:0000259" key="12">
    <source>
        <dbReference type="Pfam" id="PF00732"/>
    </source>
</evidence>
<comment type="subcellular location">
    <subcellularLocation>
        <location evidence="3">Membrane</location>
    </subcellularLocation>
</comment>
<dbReference type="InterPro" id="IPR007867">
    <property type="entry name" value="GMC_OxRtase_C"/>
</dbReference>
<keyword evidence="10" id="KW-0560">Oxidoreductase</keyword>
<evidence type="ECO:0000256" key="2">
    <source>
        <dbReference type="ARBA" id="ARBA00003842"/>
    </source>
</evidence>
<dbReference type="InterPro" id="IPR000172">
    <property type="entry name" value="GMC_OxRdtase_N"/>
</dbReference>
<dbReference type="InterPro" id="IPR036188">
    <property type="entry name" value="FAD/NAD-bd_sf"/>
</dbReference>
<feature type="domain" description="Glucose-methanol-choline oxidoreductase C-terminal" evidence="13">
    <location>
        <begin position="391"/>
        <end position="521"/>
    </location>
</feature>
<sequence length="551" mass="59003">MSITVAGIIDPIRRGIANGWKVHHAGEMATDQSIECDVVIVGTGAGGGTAAEVLTQAGLRVVMLEEGPLRSSDDFKMQEGEAFRDLYQEGGGRTTKDGAFTILQGRAVGGSTTVNWTSSFRTPAETLKHWADVNGVKGLDEASMAPWFERAEQRLNISPWMVPANPNNDVIRTGCEALGWSWHSIPRNVAGCWNLGYCGVGCPTNAKQSMLVTTIPSALTGGAVLYQRARVSQLIIEKDRVVGVMAEGMPEQGFAPTGRKLTVRARHTILAGGAINNPGILLRSKATDPHELVGKRTMVHPVSASFAQFEREMNGWTGAPQSQYSDHFQWKDGAAGPMGFKVEVLPMLPAFIAGLLGSFGETHLQEMKALGHLNGMIALMRDGFTEDSPGGSVSLRDDGSPVLDYPMTDSLADGLRRAYLAMAEMQFAAGAKQVRMMQMGTPAYKSWADAKAAIANFSIEKFRTGLGSAHLMGGCAMGEDPRTSVVNSQGQHHQLENLSIMDGSVFPTSIGANPQLSIYGLVTRNATLLAQQLAPMTAARADEWAALRMLG</sequence>
<evidence type="ECO:0000256" key="11">
    <source>
        <dbReference type="ARBA" id="ARBA00023136"/>
    </source>
</evidence>
<dbReference type="Pfam" id="PF00732">
    <property type="entry name" value="GMC_oxred_N"/>
    <property type="match status" value="1"/>
</dbReference>
<dbReference type="InterPro" id="IPR012400">
    <property type="entry name" value="Long_Oxdase"/>
</dbReference>
<dbReference type="SUPFAM" id="SSF51905">
    <property type="entry name" value="FAD/NAD(P)-binding domain"/>
    <property type="match status" value="1"/>
</dbReference>
<gene>
    <name evidence="14" type="ORF">ACFQ0F_09255</name>
</gene>
<keyword evidence="7" id="KW-0812">Transmembrane</keyword>
<evidence type="ECO:0000313" key="14">
    <source>
        <dbReference type="EMBL" id="MFD0950570.1"/>
    </source>
</evidence>
<protein>
    <recommendedName>
        <fullName evidence="5">long-chain-alcohol oxidase</fullName>
        <ecNumber evidence="5">1.1.3.20</ecNumber>
    </recommendedName>
</protein>
<keyword evidence="9" id="KW-1133">Transmembrane helix</keyword>
<dbReference type="PIRSF" id="PIRSF028937">
    <property type="entry name" value="Lg_Ch_AO"/>
    <property type="match status" value="1"/>
</dbReference>
<evidence type="ECO:0000313" key="15">
    <source>
        <dbReference type="Proteomes" id="UP001597044"/>
    </source>
</evidence>
<evidence type="ECO:0000256" key="10">
    <source>
        <dbReference type="ARBA" id="ARBA00023002"/>
    </source>
</evidence>
<evidence type="ECO:0000256" key="3">
    <source>
        <dbReference type="ARBA" id="ARBA00004370"/>
    </source>
</evidence>
<comment type="similarity">
    <text evidence="4">Belongs to the GMC oxidoreductase family.</text>
</comment>